<protein>
    <submittedName>
        <fullName evidence="2">Uncharacterized protein</fullName>
    </submittedName>
</protein>
<keyword evidence="1" id="KW-0175">Coiled coil</keyword>
<evidence type="ECO:0000256" key="1">
    <source>
        <dbReference type="SAM" id="Coils"/>
    </source>
</evidence>
<organism evidence="2 3">
    <name type="scientific">Blautia wexlerae</name>
    <dbReference type="NCBI Taxonomy" id="418240"/>
    <lineage>
        <taxon>Bacteria</taxon>
        <taxon>Bacillati</taxon>
        <taxon>Bacillota</taxon>
        <taxon>Clostridia</taxon>
        <taxon>Lachnospirales</taxon>
        <taxon>Lachnospiraceae</taxon>
        <taxon>Blautia</taxon>
    </lineage>
</organism>
<dbReference type="AlphaFoldDB" id="A0A174CDF8"/>
<evidence type="ECO:0000313" key="2">
    <source>
        <dbReference type="EMBL" id="CUO09825.1"/>
    </source>
</evidence>
<evidence type="ECO:0000313" key="3">
    <source>
        <dbReference type="Proteomes" id="UP000095431"/>
    </source>
</evidence>
<dbReference type="RefSeq" id="WP_055200333.1">
    <property type="nucleotide sequence ID" value="NZ_BTHH01000012.1"/>
</dbReference>
<gene>
    <name evidence="2" type="ORF">ERS852478_01835</name>
</gene>
<dbReference type="Proteomes" id="UP000095431">
    <property type="component" value="Unassembled WGS sequence"/>
</dbReference>
<dbReference type="EMBL" id="CYZN01000011">
    <property type="protein sequence ID" value="CUO09825.1"/>
    <property type="molecule type" value="Genomic_DNA"/>
</dbReference>
<accession>A0A174CDF8</accession>
<reference evidence="2 3" key="1">
    <citation type="submission" date="2015-09" db="EMBL/GenBank/DDBJ databases">
        <authorList>
            <consortium name="Pathogen Informatics"/>
        </authorList>
    </citation>
    <scope>NUCLEOTIDE SEQUENCE [LARGE SCALE GENOMIC DNA]</scope>
    <source>
        <strain evidence="2 3">2789STDY5834863</strain>
    </source>
</reference>
<feature type="coiled-coil region" evidence="1">
    <location>
        <begin position="154"/>
        <end position="221"/>
    </location>
</feature>
<sequence>MKKIGTANIIWKEFDDFVKTEKEHSMKKEPGWYVSVRWSVPREIQDILWSMYTKTGEGKDADGCGCPLGEISGFKLDSIRQHQDYLDSMGLSWDLLYLLDGIAVLQSGSLMIGLPDSTVFCKEYTDLDTCPELMGKYPLVSKNSASRKEVASGIRNKQKEIDGKKKELEQLEKEKQAELEKLKQELEAKYAEKTQLIREKKKEMEEQMVQLNNQMFVLDTELYGIRCMMGETVQFVQLVKGLEAEEKVPVVFFQKIRFLDEELGKWLAVYDFDGKDIATFEDALKNWEDIRERFAPGPKSVSVIRISKNNILCGASDMVSNVLDTYKKFHGKQIGILIRNGENLYVGWTDEEKVRIKDENVYLKPETREDSLEEAEVQSREEVASRYFVFSILQGVLNDGRILKVPEKINVLTPSPYLIFSMADGWLEDNRYGTFADIVERTDAPLMKGDMILTTIKIERDDAGLGNIWSNGRSTRYDAWNNDRGRGERNRTHDAHIPDRRVVPVNLVDTIDTYTITEKKFRLTVTEVPVKVVREGNTTVTQFRYDTKKTNEYLGKITSYLTVKNNKLYEKIDVKGKSPEQILAAAKAYGYVHTDAEQITMDHTHSYYTVFESIVHTETEKEYYVSAKKDNYWKDADSFANMKIRPGEYLNLTFLNSVYLVYAIQNHKIDGWRRGGMTVDYANSIPYLNKALEYIRKREKEEAVMIGRYMELYEGWQVDVSEWRLKNNYHRLTDARAGKFAKEKAGKIPAQKEKKCI</sequence>
<name>A0A174CDF8_9FIRM</name>
<proteinExistence type="predicted"/>